<name>G7IKG3_MEDTR</name>
<dbReference type="EnsemblPlants" id="AES64369">
    <property type="protein sequence ID" value="AES64369"/>
    <property type="gene ID" value="MTR_2g021600"/>
</dbReference>
<dbReference type="EMBL" id="CM001218">
    <property type="protein sequence ID" value="AES64369.1"/>
    <property type="molecule type" value="Genomic_DNA"/>
</dbReference>
<dbReference type="SMART" id="SM00256">
    <property type="entry name" value="FBOX"/>
    <property type="match status" value="1"/>
</dbReference>
<keyword evidence="5" id="KW-1185">Reference proteome</keyword>
<dbReference type="SUPFAM" id="SSF81383">
    <property type="entry name" value="F-box domain"/>
    <property type="match status" value="1"/>
</dbReference>
<reference evidence="4" key="3">
    <citation type="submission" date="2015-04" db="UniProtKB">
        <authorList>
            <consortium name="EnsemblPlants"/>
        </authorList>
    </citation>
    <scope>IDENTIFICATION</scope>
    <source>
        <strain evidence="4">cv. Jemalong A17</strain>
    </source>
</reference>
<dbReference type="PANTHER" id="PTHR31672">
    <property type="entry name" value="BNACNNG10540D PROTEIN"/>
    <property type="match status" value="1"/>
</dbReference>
<dbReference type="Pfam" id="PF00646">
    <property type="entry name" value="F-box"/>
    <property type="match status" value="1"/>
</dbReference>
<reference evidence="3 5" key="1">
    <citation type="journal article" date="2011" name="Nature">
        <title>The Medicago genome provides insight into the evolution of rhizobial symbioses.</title>
        <authorList>
            <person name="Young N.D."/>
            <person name="Debelle F."/>
            <person name="Oldroyd G.E."/>
            <person name="Geurts R."/>
            <person name="Cannon S.B."/>
            <person name="Udvardi M.K."/>
            <person name="Benedito V.A."/>
            <person name="Mayer K.F."/>
            <person name="Gouzy J."/>
            <person name="Schoof H."/>
            <person name="Van de Peer Y."/>
            <person name="Proost S."/>
            <person name="Cook D.R."/>
            <person name="Meyers B.C."/>
            <person name="Spannagl M."/>
            <person name="Cheung F."/>
            <person name="De Mita S."/>
            <person name="Krishnakumar V."/>
            <person name="Gundlach H."/>
            <person name="Zhou S."/>
            <person name="Mudge J."/>
            <person name="Bharti A.K."/>
            <person name="Murray J.D."/>
            <person name="Naoumkina M.A."/>
            <person name="Rosen B."/>
            <person name="Silverstein K.A."/>
            <person name="Tang H."/>
            <person name="Rombauts S."/>
            <person name="Zhao P.X."/>
            <person name="Zhou P."/>
            <person name="Barbe V."/>
            <person name="Bardou P."/>
            <person name="Bechner M."/>
            <person name="Bellec A."/>
            <person name="Berger A."/>
            <person name="Berges H."/>
            <person name="Bidwell S."/>
            <person name="Bisseling T."/>
            <person name="Choisne N."/>
            <person name="Couloux A."/>
            <person name="Denny R."/>
            <person name="Deshpande S."/>
            <person name="Dai X."/>
            <person name="Doyle J.J."/>
            <person name="Dudez A.M."/>
            <person name="Farmer A.D."/>
            <person name="Fouteau S."/>
            <person name="Franken C."/>
            <person name="Gibelin C."/>
            <person name="Gish J."/>
            <person name="Goldstein S."/>
            <person name="Gonzalez A.J."/>
            <person name="Green P.J."/>
            <person name="Hallab A."/>
            <person name="Hartog M."/>
            <person name="Hua A."/>
            <person name="Humphray S.J."/>
            <person name="Jeong D.H."/>
            <person name="Jing Y."/>
            <person name="Jocker A."/>
            <person name="Kenton S.M."/>
            <person name="Kim D.J."/>
            <person name="Klee K."/>
            <person name="Lai H."/>
            <person name="Lang C."/>
            <person name="Lin S."/>
            <person name="Macmil S.L."/>
            <person name="Magdelenat G."/>
            <person name="Matthews L."/>
            <person name="McCorrison J."/>
            <person name="Monaghan E.L."/>
            <person name="Mun J.H."/>
            <person name="Najar F.Z."/>
            <person name="Nicholson C."/>
            <person name="Noirot C."/>
            <person name="O'Bleness M."/>
            <person name="Paule C.R."/>
            <person name="Poulain J."/>
            <person name="Prion F."/>
            <person name="Qin B."/>
            <person name="Qu C."/>
            <person name="Retzel E.F."/>
            <person name="Riddle C."/>
            <person name="Sallet E."/>
            <person name="Samain S."/>
            <person name="Samson N."/>
            <person name="Sanders I."/>
            <person name="Saurat O."/>
            <person name="Scarpelli C."/>
            <person name="Schiex T."/>
            <person name="Segurens B."/>
            <person name="Severin A.J."/>
            <person name="Sherrier D.J."/>
            <person name="Shi R."/>
            <person name="Sims S."/>
            <person name="Singer S.R."/>
            <person name="Sinharoy S."/>
            <person name="Sterck L."/>
            <person name="Viollet A."/>
            <person name="Wang B.B."/>
            <person name="Wang K."/>
            <person name="Wang M."/>
            <person name="Wang X."/>
            <person name="Warfsmann J."/>
            <person name="Weissenbach J."/>
            <person name="White D.D."/>
            <person name="White J.D."/>
            <person name="Wiley G.B."/>
            <person name="Wincker P."/>
            <person name="Xing Y."/>
            <person name="Yang L."/>
            <person name="Yao Z."/>
            <person name="Ying F."/>
            <person name="Zhai J."/>
            <person name="Zhou L."/>
            <person name="Zuber A."/>
            <person name="Denarie J."/>
            <person name="Dixon R.A."/>
            <person name="May G.D."/>
            <person name="Schwartz D.C."/>
            <person name="Rogers J."/>
            <person name="Quetier F."/>
            <person name="Town C.D."/>
            <person name="Roe B.A."/>
        </authorList>
    </citation>
    <scope>NUCLEOTIDE SEQUENCE [LARGE SCALE GENOMIC DNA]</scope>
    <source>
        <strain evidence="3">A17</strain>
        <strain evidence="4 5">cv. Jemalong A17</strain>
    </source>
</reference>
<evidence type="ECO:0000256" key="1">
    <source>
        <dbReference type="SAM" id="MobiDB-lite"/>
    </source>
</evidence>
<dbReference type="InterPro" id="IPR036047">
    <property type="entry name" value="F-box-like_dom_sf"/>
</dbReference>
<organism evidence="3 5">
    <name type="scientific">Medicago truncatula</name>
    <name type="common">Barrel medic</name>
    <name type="synonym">Medicago tribuloides</name>
    <dbReference type="NCBI Taxonomy" id="3880"/>
    <lineage>
        <taxon>Eukaryota</taxon>
        <taxon>Viridiplantae</taxon>
        <taxon>Streptophyta</taxon>
        <taxon>Embryophyta</taxon>
        <taxon>Tracheophyta</taxon>
        <taxon>Spermatophyta</taxon>
        <taxon>Magnoliopsida</taxon>
        <taxon>eudicotyledons</taxon>
        <taxon>Gunneridae</taxon>
        <taxon>Pentapetalae</taxon>
        <taxon>rosids</taxon>
        <taxon>fabids</taxon>
        <taxon>Fabales</taxon>
        <taxon>Fabaceae</taxon>
        <taxon>Papilionoideae</taxon>
        <taxon>50 kb inversion clade</taxon>
        <taxon>NPAAA clade</taxon>
        <taxon>Hologalegina</taxon>
        <taxon>IRL clade</taxon>
        <taxon>Trifolieae</taxon>
        <taxon>Medicago</taxon>
    </lineage>
</organism>
<evidence type="ECO:0000313" key="4">
    <source>
        <dbReference type="EnsemblPlants" id="AES64369"/>
    </source>
</evidence>
<feature type="compositionally biased region" description="Acidic residues" evidence="1">
    <location>
        <begin position="91"/>
        <end position="104"/>
    </location>
</feature>
<dbReference type="PROSITE" id="PS50181">
    <property type="entry name" value="FBOX"/>
    <property type="match status" value="1"/>
</dbReference>
<dbReference type="PaxDb" id="3880-AES64369"/>
<dbReference type="HOGENOM" id="CLU_097329_0_0_1"/>
<protein>
    <submittedName>
        <fullName evidence="3">F-box-like protein</fullName>
    </submittedName>
</protein>
<dbReference type="eggNOG" id="ENOG502QPW5">
    <property type="taxonomic scope" value="Eukaryota"/>
</dbReference>
<evidence type="ECO:0000313" key="3">
    <source>
        <dbReference type="EMBL" id="AES64369.1"/>
    </source>
</evidence>
<dbReference type="Gene3D" id="1.20.1280.50">
    <property type="match status" value="1"/>
</dbReference>
<dbReference type="PANTHER" id="PTHR31672:SF13">
    <property type="entry name" value="F-BOX PROTEIN CPR30-LIKE"/>
    <property type="match status" value="1"/>
</dbReference>
<dbReference type="InterPro" id="IPR001810">
    <property type="entry name" value="F-box_dom"/>
</dbReference>
<feature type="region of interest" description="Disordered" evidence="1">
    <location>
        <begin position="83"/>
        <end position="104"/>
    </location>
</feature>
<dbReference type="Proteomes" id="UP000002051">
    <property type="component" value="Chromosome 2"/>
</dbReference>
<accession>G7IKG3</accession>
<evidence type="ECO:0000259" key="2">
    <source>
        <dbReference type="PROSITE" id="PS50181"/>
    </source>
</evidence>
<sequence length="250" mass="28845">MTAEATAELPKTVVLPEELIIEIISRVDSRNTLQLRPVCKRWNSLITDPEFVKKHFQSLFTDIRDLTSKALEQSNAFISQHNINNPVVPQEEGEENAEEEEEDEDVAFVDEEVVAAVDEEKDELKRVLMDLVSDMDNLLVNLRFIKDNTETIHVDMQTQSQALEDIMKCFRSFVRIYLKLKVQEYLEMERSKKNERLLMESLSHNKDGCLEFRPNLSRVIKLNMNVASKDLFSSSDGKVRDFNGGEVKCC</sequence>
<evidence type="ECO:0000313" key="5">
    <source>
        <dbReference type="Proteomes" id="UP000002051"/>
    </source>
</evidence>
<reference evidence="3 5" key="2">
    <citation type="journal article" date="2014" name="BMC Genomics">
        <title>An improved genome release (version Mt4.0) for the model legume Medicago truncatula.</title>
        <authorList>
            <person name="Tang H."/>
            <person name="Krishnakumar V."/>
            <person name="Bidwell S."/>
            <person name="Rosen B."/>
            <person name="Chan A."/>
            <person name="Zhou S."/>
            <person name="Gentzbittel L."/>
            <person name="Childs K.L."/>
            <person name="Yandell M."/>
            <person name="Gundlach H."/>
            <person name="Mayer K.F."/>
            <person name="Schwartz D.C."/>
            <person name="Town C.D."/>
        </authorList>
    </citation>
    <scope>GENOME REANNOTATION</scope>
    <source>
        <strain evidence="4 5">cv. Jemalong A17</strain>
    </source>
</reference>
<dbReference type="AlphaFoldDB" id="G7IKG3"/>
<dbReference type="InterPro" id="IPR050796">
    <property type="entry name" value="SCF_F-box_component"/>
</dbReference>
<gene>
    <name evidence="3" type="ordered locus">MTR_2g021600</name>
</gene>
<proteinExistence type="predicted"/>
<dbReference type="CDD" id="cd22157">
    <property type="entry name" value="F-box_AtFBW1-like"/>
    <property type="match status" value="1"/>
</dbReference>
<feature type="domain" description="F-box" evidence="2">
    <location>
        <begin position="9"/>
        <end position="59"/>
    </location>
</feature>